<proteinExistence type="predicted"/>
<accession>A0A4Y1LV06</accession>
<dbReference type="EMBL" id="MK797984">
    <property type="protein sequence ID" value="QCG76223.1"/>
    <property type="molecule type" value="Genomic_DNA"/>
</dbReference>
<dbReference type="Proteomes" id="UP000316733">
    <property type="component" value="Segment"/>
</dbReference>
<protein>
    <submittedName>
        <fullName evidence="1">Uncharacterized protein</fullName>
    </submittedName>
</protein>
<reference evidence="2" key="1">
    <citation type="journal article" date="2020" name="bioRxiv">
        <title>Integrative omics analysis of Pseudomonas aeruginosa virus PA5oct highlights the molecular complexity of jumbo phages.</title>
        <authorList>
            <person name="Lood C."/>
            <person name="Danis-Wlodarczyk K."/>
            <person name="Blasdel B.G."/>
            <person name="Jang H.B."/>
            <person name="Vandenheuvel D."/>
            <person name="Briers Y."/>
            <person name="Noben J.-P."/>
            <person name="van Noort V."/>
            <person name="Drulis-Kawa Z."/>
            <person name="Lavigne R."/>
        </authorList>
    </citation>
    <scope>NUCLEOTIDE SEQUENCE [LARGE SCALE GENOMIC DNA]</scope>
</reference>
<name>A0A4Y1LV06_9CAUD</name>
<sequence length="106" mass="12392">MAKIYLKKLPEQEGISFDIEEFLPSISLDDLHLSYVDYVEVICENGSVNKFDRQFIGNLIKSKKDERLSKLGKIEAIFIYLDMIKLESEYQEAYHNMLCTIHAKIE</sequence>
<gene>
    <name evidence="1" type="ORF">EST35_0342</name>
</gene>
<evidence type="ECO:0000313" key="1">
    <source>
        <dbReference type="EMBL" id="QCG76223.1"/>
    </source>
</evidence>
<evidence type="ECO:0000313" key="2">
    <source>
        <dbReference type="Proteomes" id="UP000316733"/>
    </source>
</evidence>
<keyword evidence="2" id="KW-1185">Reference proteome</keyword>
<organism evidence="1 2">
    <name type="scientific">Pseudomonas phage vB_PaeM_PA5oct</name>
    <dbReference type="NCBI Taxonomy" id="2163605"/>
    <lineage>
        <taxon>Viruses</taxon>
        <taxon>Duplodnaviria</taxon>
        <taxon>Heunggongvirae</taxon>
        <taxon>Uroviricota</taxon>
        <taxon>Caudoviricetes</taxon>
        <taxon>Arenbergviridae</taxon>
        <taxon>Wroclawvirus</taxon>
        <taxon>Wroclawvirus PA5oct</taxon>
    </lineage>
</organism>